<accession>B7P9N6</accession>
<evidence type="ECO:0000256" key="1">
    <source>
        <dbReference type="SAM" id="MobiDB-lite"/>
    </source>
</evidence>
<dbReference type="AlphaFoldDB" id="B7P9N6"/>
<dbReference type="VEuPathDB" id="VectorBase:ISCI001912"/>
<dbReference type="Gene3D" id="3.40.390.10">
    <property type="entry name" value="Collagenase (Catalytic Domain)"/>
    <property type="match status" value="2"/>
</dbReference>
<dbReference type="InterPro" id="IPR018497">
    <property type="entry name" value="Peptidase_M13_C"/>
</dbReference>
<dbReference type="InterPro" id="IPR000718">
    <property type="entry name" value="Peptidase_M13"/>
</dbReference>
<dbReference type="VEuPathDB" id="VectorBase:ISCP_025637"/>
<sequence>MSNEAHGEQSHNEKTEKATGREQGQSSVLDIPKRGKPQKRSSQSKMKALQQESVKKMQDLIAQEMEDRPRSSLSDRGWKKHRSKTTIISALMTFVAIFLVVASVVLMKLRSKRTETKAEIRSCTRPDCLLHKYVLTKGINTSVDPCSDITAYVCSGLKRGRDYPNEMGLIRRWDEKGADYLERNQFHFKATQKAAAMYRSCVKQGHANLTSAVIGFLRARGLHWPNEESSTVDPLDVVLDLLVNWGVPFWFEINLRKLPSQTRHSLSIGPVYSRDQILAEYNQFQSRSRSFIEYWIETAMEHKNVTSNWPYDDTLLTRNVRYSPVVKYAYFWNSIFVHMAALASPIFYAHGMFSANYGGIGALISREVFRIFDKHAIALDVFRKNHSWMAEVSKGVLKAKKACFKAQHARLSDTAALLIAHRAYKSAVQSPNSDTYAEDLGDNLTSGRVFFLTHCRTKCTAYPKMKSCHHDVRHLKAFGKAFRCGKNSPMVSPAMCSIF</sequence>
<dbReference type="PROSITE" id="PS51885">
    <property type="entry name" value="NEPRILYSIN"/>
    <property type="match status" value="1"/>
</dbReference>
<dbReference type="VEuPathDB" id="VectorBase:ISCP_004944"/>
<dbReference type="GO" id="GO:0004222">
    <property type="term" value="F:metalloendopeptidase activity"/>
    <property type="evidence" value="ECO:0007669"/>
    <property type="project" value="InterPro"/>
</dbReference>
<keyword evidence="2" id="KW-0812">Transmembrane</keyword>
<evidence type="ECO:0000256" key="2">
    <source>
        <dbReference type="SAM" id="Phobius"/>
    </source>
</evidence>
<dbReference type="VEuPathDB" id="VectorBase:ISCW001912"/>
<dbReference type="EMBL" id="DS665801">
    <property type="protein sequence ID" value="EEC03308.1"/>
    <property type="molecule type" value="Genomic_DNA"/>
</dbReference>
<dbReference type="EMBL" id="ABJB010232149">
    <property type="status" value="NOT_ANNOTATED_CDS"/>
    <property type="molecule type" value="Genomic_DNA"/>
</dbReference>
<dbReference type="SUPFAM" id="SSF55486">
    <property type="entry name" value="Metalloproteases ('zincins'), catalytic domain"/>
    <property type="match status" value="2"/>
</dbReference>
<dbReference type="GO" id="GO:0006508">
    <property type="term" value="P:proteolysis"/>
    <property type="evidence" value="ECO:0007669"/>
    <property type="project" value="InterPro"/>
</dbReference>
<reference evidence="4 6" key="1">
    <citation type="submission" date="2008-03" db="EMBL/GenBank/DDBJ databases">
        <title>Annotation of Ixodes scapularis.</title>
        <authorList>
            <consortium name="Ixodes scapularis Genome Project Consortium"/>
            <person name="Caler E."/>
            <person name="Hannick L.I."/>
            <person name="Bidwell S."/>
            <person name="Joardar V."/>
            <person name="Thiagarajan M."/>
            <person name="Amedeo P."/>
            <person name="Galinsky K.J."/>
            <person name="Schobel S."/>
            <person name="Inman J."/>
            <person name="Hostetler J."/>
            <person name="Miller J."/>
            <person name="Hammond M."/>
            <person name="Megy K."/>
            <person name="Lawson D."/>
            <person name="Kodira C."/>
            <person name="Sutton G."/>
            <person name="Meyer J."/>
            <person name="Hill C.A."/>
            <person name="Birren B."/>
            <person name="Nene V."/>
            <person name="Collins F."/>
            <person name="Alarcon-Chaidez F."/>
            <person name="Wikel S."/>
            <person name="Strausberg R."/>
        </authorList>
    </citation>
    <scope>NUCLEOTIDE SEQUENCE [LARGE SCALE GENOMIC DNA]</scope>
    <source>
        <strain evidence="6">Wikel</strain>
        <strain evidence="4">Wikel colony</strain>
    </source>
</reference>
<evidence type="ECO:0000313" key="4">
    <source>
        <dbReference type="EMBL" id="EEC03308.1"/>
    </source>
</evidence>
<feature type="transmembrane region" description="Helical" evidence="2">
    <location>
        <begin position="87"/>
        <end position="107"/>
    </location>
</feature>
<organism>
    <name type="scientific">Ixodes scapularis</name>
    <name type="common">Black-legged tick</name>
    <name type="synonym">Deer tick</name>
    <dbReference type="NCBI Taxonomy" id="6945"/>
    <lineage>
        <taxon>Eukaryota</taxon>
        <taxon>Metazoa</taxon>
        <taxon>Ecdysozoa</taxon>
        <taxon>Arthropoda</taxon>
        <taxon>Chelicerata</taxon>
        <taxon>Arachnida</taxon>
        <taxon>Acari</taxon>
        <taxon>Parasitiformes</taxon>
        <taxon>Ixodida</taxon>
        <taxon>Ixodoidea</taxon>
        <taxon>Ixodidae</taxon>
        <taxon>Ixodinae</taxon>
        <taxon>Ixodes</taxon>
    </lineage>
</organism>
<dbReference type="HOGENOM" id="CLU_546643_0_0_1"/>
<feature type="region of interest" description="Disordered" evidence="1">
    <location>
        <begin position="1"/>
        <end position="53"/>
    </location>
</feature>
<keyword evidence="6" id="KW-1185">Reference proteome</keyword>
<keyword evidence="2" id="KW-0472">Membrane</keyword>
<dbReference type="Proteomes" id="UP000001555">
    <property type="component" value="Unassembled WGS sequence"/>
</dbReference>
<dbReference type="EMBL" id="ABJB010735670">
    <property type="status" value="NOT_ANNOTATED_CDS"/>
    <property type="molecule type" value="Genomic_DNA"/>
</dbReference>
<dbReference type="PaxDb" id="6945-B7P9N6"/>
<proteinExistence type="predicted"/>
<evidence type="ECO:0000259" key="3">
    <source>
        <dbReference type="Pfam" id="PF01431"/>
    </source>
</evidence>
<keyword evidence="2" id="KW-1133">Transmembrane helix</keyword>
<dbReference type="InterPro" id="IPR024079">
    <property type="entry name" value="MetalloPept_cat_dom_sf"/>
</dbReference>
<evidence type="ECO:0000313" key="5">
    <source>
        <dbReference type="EnsemblMetazoa" id="ISCW001912-PA"/>
    </source>
</evidence>
<dbReference type="PANTHER" id="PTHR11733">
    <property type="entry name" value="ZINC METALLOPROTEASE FAMILY M13 NEPRILYSIN-RELATED"/>
    <property type="match status" value="1"/>
</dbReference>
<dbReference type="InterPro" id="IPR042089">
    <property type="entry name" value="Peptidase_M13_dom_2"/>
</dbReference>
<protein>
    <recommendedName>
        <fullName evidence="3">Peptidase M13 C-terminal domain-containing protein</fullName>
    </recommendedName>
</protein>
<name>B7P9N6_IXOSC</name>
<dbReference type="Gene3D" id="1.10.1380.10">
    <property type="entry name" value="Neutral endopeptidase , domain2"/>
    <property type="match status" value="1"/>
</dbReference>
<dbReference type="Pfam" id="PF01431">
    <property type="entry name" value="Peptidase_M13"/>
    <property type="match status" value="1"/>
</dbReference>
<feature type="compositionally biased region" description="Basic and acidic residues" evidence="1">
    <location>
        <begin position="1"/>
        <end position="20"/>
    </location>
</feature>
<dbReference type="EMBL" id="ABJB010542281">
    <property type="status" value="NOT_ANNOTATED_CDS"/>
    <property type="molecule type" value="Genomic_DNA"/>
</dbReference>
<dbReference type="EnsemblMetazoa" id="ISCW001912-RA">
    <property type="protein sequence ID" value="ISCW001912-PA"/>
    <property type="gene ID" value="ISCW001912"/>
</dbReference>
<dbReference type="EMBL" id="ABJB010181420">
    <property type="status" value="NOT_ANNOTATED_CDS"/>
    <property type="molecule type" value="Genomic_DNA"/>
</dbReference>
<feature type="domain" description="Peptidase M13 C-terminal" evidence="3">
    <location>
        <begin position="333"/>
        <end position="412"/>
    </location>
</feature>
<evidence type="ECO:0000313" key="6">
    <source>
        <dbReference type="Proteomes" id="UP000001555"/>
    </source>
</evidence>
<dbReference type="EMBL" id="ABJB010311216">
    <property type="status" value="NOT_ANNOTATED_CDS"/>
    <property type="molecule type" value="Genomic_DNA"/>
</dbReference>
<dbReference type="PANTHER" id="PTHR11733:SF241">
    <property type="entry name" value="GH26575P-RELATED"/>
    <property type="match status" value="1"/>
</dbReference>
<dbReference type="EMBL" id="ABJB010149587">
    <property type="status" value="NOT_ANNOTATED_CDS"/>
    <property type="molecule type" value="Genomic_DNA"/>
</dbReference>
<feature type="transmembrane region" description="Helical" evidence="2">
    <location>
        <begin position="328"/>
        <end position="348"/>
    </location>
</feature>
<reference evidence="5" key="2">
    <citation type="submission" date="2020-05" db="UniProtKB">
        <authorList>
            <consortium name="EnsemblMetazoa"/>
        </authorList>
    </citation>
    <scope>IDENTIFICATION</scope>
    <source>
        <strain evidence="5">wikel</strain>
    </source>
</reference>
<gene>
    <name evidence="4" type="ORF">IscW_ISCW001912</name>
</gene>
<dbReference type="InParanoid" id="B7P9N6"/>
<dbReference type="OrthoDB" id="6486468at2759"/>